<dbReference type="GO" id="GO:0004747">
    <property type="term" value="F:ribokinase activity"/>
    <property type="evidence" value="ECO:0007669"/>
    <property type="project" value="UniProtKB-UniRule"/>
</dbReference>
<evidence type="ECO:0000256" key="8">
    <source>
        <dbReference type="ARBA" id="ARBA00022840"/>
    </source>
</evidence>
<feature type="binding site" evidence="12">
    <location>
        <position position="264"/>
    </location>
    <ligand>
        <name>substrate</name>
    </ligand>
</feature>
<comment type="caution">
    <text evidence="14">The sequence shown here is derived from an EMBL/GenBank/DDBJ whole genome shotgun (WGS) entry which is preliminary data.</text>
</comment>
<feature type="active site" description="Proton acceptor" evidence="12">
    <location>
        <position position="264"/>
    </location>
</feature>
<keyword evidence="6 12" id="KW-0547">Nucleotide-binding</keyword>
<comment type="function">
    <text evidence="12">Catalyzes the phosphorylation of ribose at O-5 in a reaction requiring ATP and magnesium. The resulting D-ribose-5-phosphate can then be used either for sythesis of nucleotides, histidine, and tryptophan, or as a component of the pentose phosphate pathway.</text>
</comment>
<keyword evidence="15" id="KW-1185">Reference proteome</keyword>
<feature type="binding site" evidence="12">
    <location>
        <position position="144"/>
    </location>
    <ligand>
        <name>substrate</name>
    </ligand>
</feature>
<protein>
    <recommendedName>
        <fullName evidence="3 12">Ribokinase</fullName>
        <shortName evidence="12">RK</shortName>
        <ecNumber evidence="2 12">2.7.1.15</ecNumber>
    </recommendedName>
</protein>
<keyword evidence="5 12" id="KW-0479">Metal-binding</keyword>
<dbReference type="Proteomes" id="UP000262371">
    <property type="component" value="Unassembled WGS sequence"/>
</dbReference>
<keyword evidence="4 12" id="KW-0808">Transferase</keyword>
<keyword evidence="12" id="KW-0963">Cytoplasm</keyword>
<keyword evidence="7 12" id="KW-0418">Kinase</keyword>
<dbReference type="AlphaFoldDB" id="A0A371Z2Y0"/>
<dbReference type="InterPro" id="IPR011877">
    <property type="entry name" value="Ribokinase"/>
</dbReference>
<evidence type="ECO:0000256" key="10">
    <source>
        <dbReference type="ARBA" id="ARBA00022958"/>
    </source>
</evidence>
<reference evidence="14 15" key="1">
    <citation type="submission" date="2018-08" db="EMBL/GenBank/DDBJ databases">
        <title>Komagataeibacter sp. AV 382.</title>
        <authorList>
            <person name="Skraban J."/>
            <person name="Trcek J."/>
        </authorList>
    </citation>
    <scope>NUCLEOTIDE SEQUENCE [LARGE SCALE GENOMIC DNA]</scope>
    <source>
        <strain evidence="14 15">AV 382</strain>
    </source>
</reference>
<keyword evidence="9 12" id="KW-0460">Magnesium</keyword>
<evidence type="ECO:0000256" key="4">
    <source>
        <dbReference type="ARBA" id="ARBA00022679"/>
    </source>
</evidence>
<dbReference type="InterPro" id="IPR002173">
    <property type="entry name" value="Carboh/pur_kinase_PfkB_CS"/>
</dbReference>
<evidence type="ECO:0000256" key="3">
    <source>
        <dbReference type="ARBA" id="ARBA00016943"/>
    </source>
</evidence>
<comment type="pathway">
    <text evidence="12">Carbohydrate metabolism; D-ribose degradation; D-ribose 5-phosphate from beta-D-ribopyranose: step 2/2.</text>
</comment>
<dbReference type="GO" id="GO:0005524">
    <property type="term" value="F:ATP binding"/>
    <property type="evidence" value="ECO:0007669"/>
    <property type="project" value="UniProtKB-UniRule"/>
</dbReference>
<feature type="binding site" evidence="12">
    <location>
        <position position="260"/>
    </location>
    <ligand>
        <name>K(+)</name>
        <dbReference type="ChEBI" id="CHEBI:29103"/>
    </ligand>
</feature>
<dbReference type="UniPathway" id="UPA00916">
    <property type="reaction ID" value="UER00889"/>
</dbReference>
<comment type="cofactor">
    <cofactor evidence="12">
        <name>Mg(2+)</name>
        <dbReference type="ChEBI" id="CHEBI:18420"/>
    </cofactor>
    <text evidence="12">Requires a divalent cation, most likely magnesium in vivo, as an electrophilic catalyst to aid phosphoryl group transfer. It is the chelate of the metal and the nucleotide that is the actual substrate.</text>
</comment>
<comment type="activity regulation">
    <text evidence="12">Activated by a monovalent cation that binds near, but not in, the active site. The most likely occupant of the site in vivo is potassium. Ion binding induces a conformational change that may alter substrate affinity.</text>
</comment>
<evidence type="ECO:0000256" key="5">
    <source>
        <dbReference type="ARBA" id="ARBA00022723"/>
    </source>
</evidence>
<evidence type="ECO:0000256" key="7">
    <source>
        <dbReference type="ARBA" id="ARBA00022777"/>
    </source>
</evidence>
<keyword evidence="10 12" id="KW-0630">Potassium</keyword>
<dbReference type="RefSeq" id="WP_116702201.1">
    <property type="nucleotide sequence ID" value="NZ_QUWV01000031.1"/>
</dbReference>
<keyword evidence="11 12" id="KW-0119">Carbohydrate metabolism</keyword>
<dbReference type="InterPro" id="IPR011611">
    <property type="entry name" value="PfkB_dom"/>
</dbReference>
<dbReference type="PROSITE" id="PS00583">
    <property type="entry name" value="PFKB_KINASES_1"/>
    <property type="match status" value="1"/>
</dbReference>
<comment type="caution">
    <text evidence="12">Lacks conserved residue(s) required for the propagation of feature annotation.</text>
</comment>
<dbReference type="PRINTS" id="PR00990">
    <property type="entry name" value="RIBOKINASE"/>
</dbReference>
<evidence type="ECO:0000256" key="2">
    <source>
        <dbReference type="ARBA" id="ARBA00012035"/>
    </source>
</evidence>
<feature type="binding site" evidence="12">
    <location>
        <position position="299"/>
    </location>
    <ligand>
        <name>K(+)</name>
        <dbReference type="ChEBI" id="CHEBI:29103"/>
    </ligand>
</feature>
<dbReference type="SUPFAM" id="SSF53613">
    <property type="entry name" value="Ribokinase-like"/>
    <property type="match status" value="1"/>
</dbReference>
<feature type="domain" description="Carbohydrate kinase PfkB" evidence="13">
    <location>
        <begin position="8"/>
        <end position="305"/>
    </location>
</feature>
<evidence type="ECO:0000256" key="9">
    <source>
        <dbReference type="ARBA" id="ARBA00022842"/>
    </source>
</evidence>
<dbReference type="InterPro" id="IPR029056">
    <property type="entry name" value="Ribokinase-like"/>
</dbReference>
<dbReference type="CDD" id="cd01174">
    <property type="entry name" value="ribokinase"/>
    <property type="match status" value="1"/>
</dbReference>
<evidence type="ECO:0000256" key="11">
    <source>
        <dbReference type="ARBA" id="ARBA00023277"/>
    </source>
</evidence>
<keyword evidence="8 12" id="KW-0067">ATP-binding</keyword>
<comment type="catalytic activity">
    <reaction evidence="12">
        <text>D-ribose + ATP = D-ribose 5-phosphate + ADP + H(+)</text>
        <dbReference type="Rhea" id="RHEA:13697"/>
        <dbReference type="ChEBI" id="CHEBI:15378"/>
        <dbReference type="ChEBI" id="CHEBI:30616"/>
        <dbReference type="ChEBI" id="CHEBI:47013"/>
        <dbReference type="ChEBI" id="CHEBI:78346"/>
        <dbReference type="ChEBI" id="CHEBI:456216"/>
        <dbReference type="EC" id="2.7.1.15"/>
    </reaction>
</comment>
<proteinExistence type="inferred from homology"/>
<gene>
    <name evidence="12" type="primary">rbsK</name>
    <name evidence="14" type="ORF">DY926_04080</name>
</gene>
<feature type="binding site" evidence="12">
    <location>
        <position position="294"/>
    </location>
    <ligand>
        <name>K(+)</name>
        <dbReference type="ChEBI" id="CHEBI:29103"/>
    </ligand>
</feature>
<sequence>MSARPAPIAVIGSTNIDFVVHVSRFPHPGETLHVRTSATGLGGKGANQAVAVAKLGQAVELAGWTGQDMLADMARTTLCKAGVGTRWLLTDAQSGTGRAFITINEAGQNQILVDGGANMAHGAEACPQLSPVLADASMVMMQMEMDPALLVALARQARERNIPVMLDPAPVPASGLPDALYALADIITPNENETRDLTGILPTDRASALRAAEILHARGTGTAIIKLGARGVVYSTIRPTGGEDAQGFIPAFPVRAIDTVAAGDCFNAGLATALAQGQPLGMAVRHGAACGALATTRAGAAQAAPDAAEVAALLAGGQA</sequence>
<organism evidence="14 15">
    <name type="scientific">Komagataeibacter melaceti</name>
    <dbReference type="NCBI Taxonomy" id="2766577"/>
    <lineage>
        <taxon>Bacteria</taxon>
        <taxon>Pseudomonadati</taxon>
        <taxon>Pseudomonadota</taxon>
        <taxon>Alphaproteobacteria</taxon>
        <taxon>Acetobacterales</taxon>
        <taxon>Acetobacteraceae</taxon>
        <taxon>Komagataeibacter</taxon>
    </lineage>
</organism>
<dbReference type="PROSITE" id="PS00584">
    <property type="entry name" value="PFKB_KINASES_2"/>
    <property type="match status" value="1"/>
</dbReference>
<dbReference type="InterPro" id="IPR002139">
    <property type="entry name" value="Ribo/fructo_kinase"/>
</dbReference>
<evidence type="ECO:0000259" key="13">
    <source>
        <dbReference type="Pfam" id="PF00294"/>
    </source>
</evidence>
<dbReference type="GO" id="GO:0005829">
    <property type="term" value="C:cytosol"/>
    <property type="evidence" value="ECO:0007669"/>
    <property type="project" value="TreeGrafter"/>
</dbReference>
<dbReference type="Pfam" id="PF00294">
    <property type="entry name" value="PfkB"/>
    <property type="match status" value="1"/>
</dbReference>
<comment type="subcellular location">
    <subcellularLocation>
        <location evidence="12">Cytoplasm</location>
    </subcellularLocation>
</comment>
<comment type="similarity">
    <text evidence="1">Belongs to the carbohydrate kinase pfkB family.</text>
</comment>
<evidence type="ECO:0000313" key="14">
    <source>
        <dbReference type="EMBL" id="RFD20835.1"/>
    </source>
</evidence>
<dbReference type="Gene3D" id="3.40.1190.20">
    <property type="match status" value="1"/>
</dbReference>
<dbReference type="HAMAP" id="MF_01987">
    <property type="entry name" value="Ribokinase"/>
    <property type="match status" value="1"/>
</dbReference>
<name>A0A371Z2Y0_9PROT</name>
<dbReference type="EC" id="2.7.1.15" evidence="2 12"/>
<accession>A0A371Z2Y0</accession>
<dbReference type="EMBL" id="QUWV01000031">
    <property type="protein sequence ID" value="RFD20835.1"/>
    <property type="molecule type" value="Genomic_DNA"/>
</dbReference>
<evidence type="ECO:0000256" key="6">
    <source>
        <dbReference type="ARBA" id="ARBA00022741"/>
    </source>
</evidence>
<feature type="binding site" evidence="12">
    <location>
        <position position="190"/>
    </location>
    <ligand>
        <name>ATP</name>
        <dbReference type="ChEBI" id="CHEBI:30616"/>
    </ligand>
</feature>
<feature type="binding site" evidence="12">
    <location>
        <position position="258"/>
    </location>
    <ligand>
        <name>K(+)</name>
        <dbReference type="ChEBI" id="CHEBI:29103"/>
    </ligand>
</feature>
<dbReference type="PANTHER" id="PTHR10584">
    <property type="entry name" value="SUGAR KINASE"/>
    <property type="match status" value="1"/>
</dbReference>
<feature type="binding site" evidence="12">
    <location>
        <begin position="15"/>
        <end position="17"/>
    </location>
    <ligand>
        <name>substrate</name>
    </ligand>
</feature>
<feature type="binding site" evidence="12">
    <location>
        <begin position="226"/>
        <end position="231"/>
    </location>
    <ligand>
        <name>ATP</name>
        <dbReference type="ChEBI" id="CHEBI:30616"/>
    </ligand>
</feature>
<evidence type="ECO:0000256" key="12">
    <source>
        <dbReference type="HAMAP-Rule" id="MF_01987"/>
    </source>
</evidence>
<dbReference type="OrthoDB" id="9792663at2"/>
<evidence type="ECO:0000313" key="15">
    <source>
        <dbReference type="Proteomes" id="UP000262371"/>
    </source>
</evidence>
<comment type="similarity">
    <text evidence="12">Belongs to the carbohydrate kinase PfkB family. Ribokinase subfamily.</text>
</comment>
<feature type="binding site" evidence="12">
    <location>
        <begin position="43"/>
        <end position="47"/>
    </location>
    <ligand>
        <name>substrate</name>
    </ligand>
</feature>
<dbReference type="GO" id="GO:0019303">
    <property type="term" value="P:D-ribose catabolic process"/>
    <property type="evidence" value="ECO:0007669"/>
    <property type="project" value="UniProtKB-UniRule"/>
</dbReference>
<dbReference type="GO" id="GO:0046872">
    <property type="term" value="F:metal ion binding"/>
    <property type="evidence" value="ECO:0007669"/>
    <property type="project" value="UniProtKB-KW"/>
</dbReference>
<dbReference type="PANTHER" id="PTHR10584:SF166">
    <property type="entry name" value="RIBOKINASE"/>
    <property type="match status" value="1"/>
</dbReference>
<evidence type="ECO:0000256" key="1">
    <source>
        <dbReference type="ARBA" id="ARBA00005380"/>
    </source>
</evidence>
<feature type="binding site" evidence="12">
    <location>
        <position position="297"/>
    </location>
    <ligand>
        <name>K(+)</name>
        <dbReference type="ChEBI" id="CHEBI:29103"/>
    </ligand>
</feature>
<comment type="subunit">
    <text evidence="12">Homodimer.</text>
</comment>
<feature type="binding site" evidence="12">
    <location>
        <begin position="263"/>
        <end position="264"/>
    </location>
    <ligand>
        <name>ATP</name>
        <dbReference type="ChEBI" id="CHEBI:30616"/>
    </ligand>
</feature>